<evidence type="ECO:0000313" key="2">
    <source>
        <dbReference type="EMBL" id="RLV50272.1"/>
    </source>
</evidence>
<dbReference type="Pfam" id="PF01261">
    <property type="entry name" value="AP_endonuc_2"/>
    <property type="match status" value="1"/>
</dbReference>
<dbReference type="OrthoDB" id="104997at2"/>
<proteinExistence type="predicted"/>
<reference evidence="2 3" key="1">
    <citation type="submission" date="2018-10" db="EMBL/GenBank/DDBJ databases">
        <title>Marmoricola sp. 4Q3S-7 whole genome shotgun sequence.</title>
        <authorList>
            <person name="Li F."/>
        </authorList>
    </citation>
    <scope>NUCLEOTIDE SEQUENCE [LARGE SCALE GENOMIC DNA]</scope>
    <source>
        <strain evidence="2 3">4Q3S-7</strain>
    </source>
</reference>
<dbReference type="Proteomes" id="UP000281708">
    <property type="component" value="Unassembled WGS sequence"/>
</dbReference>
<feature type="domain" description="Xylose isomerase-like TIM barrel" evidence="1">
    <location>
        <begin position="20"/>
        <end position="178"/>
    </location>
</feature>
<dbReference type="GO" id="GO:0016853">
    <property type="term" value="F:isomerase activity"/>
    <property type="evidence" value="ECO:0007669"/>
    <property type="project" value="UniProtKB-KW"/>
</dbReference>
<dbReference type="Gene3D" id="3.20.20.150">
    <property type="entry name" value="Divalent-metal-dependent TIM barrel enzymes"/>
    <property type="match status" value="1"/>
</dbReference>
<dbReference type="InterPro" id="IPR036237">
    <property type="entry name" value="Xyl_isomerase-like_sf"/>
</dbReference>
<dbReference type="AlphaFoldDB" id="A0A3L8P5F4"/>
<accession>A0A3L8P5F4</accession>
<dbReference type="InterPro" id="IPR013022">
    <property type="entry name" value="Xyl_isomerase-like_TIM-brl"/>
</dbReference>
<organism evidence="2 3">
    <name type="scientific">Nocardioides mangrovicus</name>
    <dbReference type="NCBI Taxonomy" id="2478913"/>
    <lineage>
        <taxon>Bacteria</taxon>
        <taxon>Bacillati</taxon>
        <taxon>Actinomycetota</taxon>
        <taxon>Actinomycetes</taxon>
        <taxon>Propionibacteriales</taxon>
        <taxon>Nocardioidaceae</taxon>
        <taxon>Nocardioides</taxon>
    </lineage>
</organism>
<dbReference type="PANTHER" id="PTHR12110">
    <property type="entry name" value="HYDROXYPYRUVATE ISOMERASE"/>
    <property type="match status" value="1"/>
</dbReference>
<sequence length="203" mass="21814">MREYGVSRLAMREDGTRAAAERAAAAGFAHLEVTAADETDGLALPVGVRLGRPWSSWAWPAPPAGADWKRTAERLRTVEGVPRVEPWVGSVLGSTEAVLRMAEEVPALRIVLDTGHVVTWGGDPLDLVHLADHVQLREAAPGRPQLAVGDGSVDFRALLTALDGSAYDGSLSVEYVDMPRHGLPLDDPFGHCVALRDWLVAEL</sequence>
<dbReference type="InterPro" id="IPR050312">
    <property type="entry name" value="IolE/XylAMocC-like"/>
</dbReference>
<keyword evidence="3" id="KW-1185">Reference proteome</keyword>
<comment type="caution">
    <text evidence="2">The sequence shown here is derived from an EMBL/GenBank/DDBJ whole genome shotgun (WGS) entry which is preliminary data.</text>
</comment>
<protein>
    <submittedName>
        <fullName evidence="2">Sugar phosphate isomerase/epimerase</fullName>
    </submittedName>
</protein>
<evidence type="ECO:0000313" key="3">
    <source>
        <dbReference type="Proteomes" id="UP000281708"/>
    </source>
</evidence>
<dbReference type="EMBL" id="RDBE01000004">
    <property type="protein sequence ID" value="RLV50272.1"/>
    <property type="molecule type" value="Genomic_DNA"/>
</dbReference>
<evidence type="ECO:0000259" key="1">
    <source>
        <dbReference type="Pfam" id="PF01261"/>
    </source>
</evidence>
<keyword evidence="2" id="KW-0413">Isomerase</keyword>
<gene>
    <name evidence="2" type="ORF">D9V37_05340</name>
</gene>
<dbReference type="RefSeq" id="WP_121805134.1">
    <property type="nucleotide sequence ID" value="NZ_RDBE01000004.1"/>
</dbReference>
<dbReference type="SUPFAM" id="SSF51658">
    <property type="entry name" value="Xylose isomerase-like"/>
    <property type="match status" value="1"/>
</dbReference>
<dbReference type="PANTHER" id="PTHR12110:SF53">
    <property type="entry name" value="BLR5974 PROTEIN"/>
    <property type="match status" value="1"/>
</dbReference>
<name>A0A3L8P5F4_9ACTN</name>